<dbReference type="Gene3D" id="1.10.530.10">
    <property type="match status" value="1"/>
</dbReference>
<dbReference type="EMBL" id="QOCE01000031">
    <property type="protein sequence ID" value="RBW54429.1"/>
    <property type="molecule type" value="Genomic_DNA"/>
</dbReference>
<gene>
    <name evidence="3" type="ORF">DS909_11310</name>
</gene>
<comment type="caution">
    <text evidence="3">The sequence shown here is derived from an EMBL/GenBank/DDBJ whole genome shotgun (WGS) entry which is preliminary data.</text>
</comment>
<feature type="domain" description="Transglycosylase SLT" evidence="2">
    <location>
        <begin position="115"/>
        <end position="176"/>
    </location>
</feature>
<sequence>MHYWPIGKLDPPENQGKHSSRFVTLTVALAVLSLVPNVARSANRICDSAATKAAQQFDIPTDVMLAITRVETGRSTDTGLEPWPWTVNMEGKGHWFKSKDTAMSYVFKAFKEGKRSFDVGCFQVNYRWHAKAFSSIDDMFDPTLNSEYAAKFLNKLFREHGSWTKAVGAYHSRTESLSDIYLSKYEQVRQQLNTSPAQPQSDMRVAQGGSILLHSTAPLIGAGQSTHASLVPLTQTKGRPSLFRMK</sequence>
<dbReference type="InterPro" id="IPR008258">
    <property type="entry name" value="Transglycosylase_SLT_dom_1"/>
</dbReference>
<organism evidence="3 4">
    <name type="scientific">Phaeobacter gallaeciensis</name>
    <dbReference type="NCBI Taxonomy" id="60890"/>
    <lineage>
        <taxon>Bacteria</taxon>
        <taxon>Pseudomonadati</taxon>
        <taxon>Pseudomonadota</taxon>
        <taxon>Alphaproteobacteria</taxon>
        <taxon>Rhodobacterales</taxon>
        <taxon>Roseobacteraceae</taxon>
        <taxon>Phaeobacter</taxon>
    </lineage>
</organism>
<dbReference type="AlphaFoldDB" id="A0A366WWB5"/>
<evidence type="ECO:0000313" key="3">
    <source>
        <dbReference type="EMBL" id="RBW54429.1"/>
    </source>
</evidence>
<evidence type="ECO:0000256" key="1">
    <source>
        <dbReference type="ARBA" id="ARBA00009387"/>
    </source>
</evidence>
<proteinExistence type="inferred from homology"/>
<dbReference type="InterPro" id="IPR023346">
    <property type="entry name" value="Lysozyme-like_dom_sf"/>
</dbReference>
<dbReference type="SUPFAM" id="SSF53955">
    <property type="entry name" value="Lysozyme-like"/>
    <property type="match status" value="1"/>
</dbReference>
<reference evidence="3 4" key="1">
    <citation type="submission" date="2018-07" db="EMBL/GenBank/DDBJ databases">
        <title>Modular assembly of carbohydrate-degrading microbial communities in the ocean.</title>
        <authorList>
            <person name="Enke T.N."/>
            <person name="Datta M.S."/>
            <person name="Schwartzman J.A."/>
            <person name="Cermak N."/>
            <person name="Schmitz D.A."/>
            <person name="Barrere J."/>
            <person name="Cordero O.X."/>
        </authorList>
    </citation>
    <scope>NUCLEOTIDE SEQUENCE [LARGE SCALE GENOMIC DNA]</scope>
    <source>
        <strain evidence="3 4">C3M10</strain>
    </source>
</reference>
<evidence type="ECO:0000259" key="2">
    <source>
        <dbReference type="Pfam" id="PF01464"/>
    </source>
</evidence>
<name>A0A366WWB5_9RHOB</name>
<evidence type="ECO:0000313" key="4">
    <source>
        <dbReference type="Proteomes" id="UP000252706"/>
    </source>
</evidence>
<dbReference type="Pfam" id="PF01464">
    <property type="entry name" value="SLT"/>
    <property type="match status" value="1"/>
</dbReference>
<comment type="similarity">
    <text evidence="1">Belongs to the virb1 family.</text>
</comment>
<protein>
    <submittedName>
        <fullName evidence="3">Lytic transglycosylase domain-containing protein</fullName>
    </submittedName>
</protein>
<accession>A0A366WWB5</accession>
<dbReference type="Proteomes" id="UP000252706">
    <property type="component" value="Unassembled WGS sequence"/>
</dbReference>
<dbReference type="OrthoDB" id="5945995at2"/>